<dbReference type="InterPro" id="IPR023352">
    <property type="entry name" value="MAPEG-like_dom_sf"/>
</dbReference>
<feature type="chain" id="PRO_5045521578" evidence="6">
    <location>
        <begin position="23"/>
        <end position="78"/>
    </location>
</feature>
<proteinExistence type="predicted"/>
<keyword evidence="8" id="KW-1185">Reference proteome</keyword>
<dbReference type="SUPFAM" id="SSF161084">
    <property type="entry name" value="MAPEG domain-like"/>
    <property type="match status" value="1"/>
</dbReference>
<comment type="caution">
    <text evidence="7">The sequence shown here is derived from an EMBL/GenBank/DDBJ whole genome shotgun (WGS) entry which is preliminary data.</text>
</comment>
<dbReference type="PANTHER" id="PTHR35371">
    <property type="entry name" value="INNER MEMBRANE PROTEIN"/>
    <property type="match status" value="1"/>
</dbReference>
<dbReference type="Proteomes" id="UP001519667">
    <property type="component" value="Unassembled WGS sequence"/>
</dbReference>
<evidence type="ECO:0000256" key="1">
    <source>
        <dbReference type="ARBA" id="ARBA00004370"/>
    </source>
</evidence>
<feature type="transmembrane region" description="Helical" evidence="5">
    <location>
        <begin position="56"/>
        <end position="77"/>
    </location>
</feature>
<name>A0ABS5XJ89_9GAMM</name>
<evidence type="ECO:0000313" key="7">
    <source>
        <dbReference type="EMBL" id="MBT8767754.1"/>
    </source>
</evidence>
<sequence>MTLANWCVFIALFLPYLSTATAKFSGGDFDPRQNHDPRTFLEELPGWRKRADYAQLNAFEVTSTFAAAVIIALFVVAA</sequence>
<accession>A0ABS5XJ89</accession>
<evidence type="ECO:0000256" key="2">
    <source>
        <dbReference type="ARBA" id="ARBA00022692"/>
    </source>
</evidence>
<dbReference type="PANTHER" id="PTHR35371:SF1">
    <property type="entry name" value="BLR7753 PROTEIN"/>
    <property type="match status" value="1"/>
</dbReference>
<evidence type="ECO:0000256" key="6">
    <source>
        <dbReference type="SAM" id="SignalP"/>
    </source>
</evidence>
<evidence type="ECO:0000256" key="4">
    <source>
        <dbReference type="ARBA" id="ARBA00023136"/>
    </source>
</evidence>
<dbReference type="EMBL" id="JAGTIS010000009">
    <property type="protein sequence ID" value="MBT8767754.1"/>
    <property type="molecule type" value="Genomic_DNA"/>
</dbReference>
<protein>
    <submittedName>
        <fullName evidence="7">MAPEG family protein</fullName>
    </submittedName>
</protein>
<gene>
    <name evidence="7" type="ORF">J7302_16710</name>
</gene>
<keyword evidence="6" id="KW-0732">Signal</keyword>
<dbReference type="InterPro" id="IPR001129">
    <property type="entry name" value="Membr-assoc_MAPEG"/>
</dbReference>
<evidence type="ECO:0000256" key="3">
    <source>
        <dbReference type="ARBA" id="ARBA00022989"/>
    </source>
</evidence>
<keyword evidence="2 5" id="KW-0812">Transmembrane</keyword>
<feature type="signal peptide" evidence="6">
    <location>
        <begin position="1"/>
        <end position="22"/>
    </location>
</feature>
<keyword evidence="3 5" id="KW-1133">Transmembrane helix</keyword>
<comment type="subcellular location">
    <subcellularLocation>
        <location evidence="1">Membrane</location>
    </subcellularLocation>
</comment>
<organism evidence="7 8">
    <name type="scientific">Metapseudomonas boanensis</name>
    <dbReference type="NCBI Taxonomy" id="2822138"/>
    <lineage>
        <taxon>Bacteria</taxon>
        <taxon>Pseudomonadati</taxon>
        <taxon>Pseudomonadota</taxon>
        <taxon>Gammaproteobacteria</taxon>
        <taxon>Pseudomonadales</taxon>
        <taxon>Pseudomonadaceae</taxon>
        <taxon>Metapseudomonas</taxon>
    </lineage>
</organism>
<evidence type="ECO:0000313" key="8">
    <source>
        <dbReference type="Proteomes" id="UP001519667"/>
    </source>
</evidence>
<keyword evidence="4 5" id="KW-0472">Membrane</keyword>
<reference evidence="7 8" key="1">
    <citation type="submission" date="2021-04" db="EMBL/GenBank/DDBJ databases">
        <title>Pseudomonas boanensis sp. nov., a bacterium isolated from river water used for household purposes in Boane District, Mozambique.</title>
        <authorList>
            <person name="Nicklasson M."/>
            <person name="Martin-Rodriguez A.J."/>
            <person name="Thorell K."/>
            <person name="Neves L."/>
            <person name="Mussagy A."/>
            <person name="Rydberg H.A."/>
            <person name="Hernroth B."/>
            <person name="Svensson-Stadler L."/>
            <person name="Sjoling A."/>
        </authorList>
    </citation>
    <scope>NUCLEOTIDE SEQUENCE [LARGE SCALE GENOMIC DNA]</scope>
    <source>
        <strain evidence="7 8">DB1</strain>
    </source>
</reference>
<dbReference type="Pfam" id="PF01124">
    <property type="entry name" value="MAPEG"/>
    <property type="match status" value="1"/>
</dbReference>
<evidence type="ECO:0000256" key="5">
    <source>
        <dbReference type="SAM" id="Phobius"/>
    </source>
</evidence>